<evidence type="ECO:0000256" key="1">
    <source>
        <dbReference type="ARBA" id="ARBA00022741"/>
    </source>
</evidence>
<dbReference type="SMART" id="SM00177">
    <property type="entry name" value="ARF"/>
    <property type="match status" value="1"/>
</dbReference>
<sequence length="197" mass="21610">MGSVLSTPKTFELLIIGLDDAGKTSLVNRLKRRELPRGVLPTTTPTTGFTRETISHGQHSVTILEYSGSEKMRPLWRSCFWNAHAFVFLIDAAAPARFPEAKEELIQLIKATSDLYPILILANKVDLPGAVELSTIEEVFGVLGLRAAKSDRKIALKGISAMTGEGVDEALDWLAANLSHQVISEINEAKKQVEQSR</sequence>
<proteinExistence type="inferred from homology"/>
<dbReference type="InterPro" id="IPR006689">
    <property type="entry name" value="Small_GTPase_ARF/SAR"/>
</dbReference>
<protein>
    <submittedName>
        <fullName evidence="6">Uncharacterized protein</fullName>
    </submittedName>
</protein>
<keyword evidence="7" id="KW-1185">Reference proteome</keyword>
<dbReference type="InterPro" id="IPR027417">
    <property type="entry name" value="P-loop_NTPase"/>
</dbReference>
<feature type="binding site" evidence="3">
    <location>
        <begin position="123"/>
        <end position="126"/>
    </location>
    <ligand>
        <name>GTP</name>
        <dbReference type="ChEBI" id="CHEBI:37565"/>
    </ligand>
</feature>
<evidence type="ECO:0000256" key="3">
    <source>
        <dbReference type="PIRSR" id="PIRSR606689-1"/>
    </source>
</evidence>
<dbReference type="Gene3D" id="3.40.50.300">
    <property type="entry name" value="P-loop containing nucleotide triphosphate hydrolases"/>
    <property type="match status" value="1"/>
</dbReference>
<dbReference type="OrthoDB" id="2983126at2759"/>
<feature type="binding site" evidence="3">
    <location>
        <begin position="17"/>
        <end position="24"/>
    </location>
    <ligand>
        <name>GTP</name>
        <dbReference type="ChEBI" id="CHEBI:37565"/>
    </ligand>
</feature>
<reference evidence="6" key="1">
    <citation type="submission" date="2020-05" db="EMBL/GenBank/DDBJ databases">
        <title>Mycena genomes resolve the evolution of fungal bioluminescence.</title>
        <authorList>
            <person name="Tsai I.J."/>
        </authorList>
    </citation>
    <scope>NUCLEOTIDE SEQUENCE</scope>
    <source>
        <strain evidence="6">160909Yilan</strain>
    </source>
</reference>
<gene>
    <name evidence="6" type="ORF">MSAN_00667400</name>
</gene>
<evidence type="ECO:0000313" key="7">
    <source>
        <dbReference type="Proteomes" id="UP000623467"/>
    </source>
</evidence>
<feature type="binding site" evidence="4">
    <location>
        <position position="24"/>
    </location>
    <ligand>
        <name>Mg(2+)</name>
        <dbReference type="ChEBI" id="CHEBI:18420"/>
    </ligand>
</feature>
<evidence type="ECO:0000256" key="2">
    <source>
        <dbReference type="ARBA" id="ARBA00023134"/>
    </source>
</evidence>
<dbReference type="GO" id="GO:0005525">
    <property type="term" value="F:GTP binding"/>
    <property type="evidence" value="ECO:0007669"/>
    <property type="project" value="UniProtKB-KW"/>
</dbReference>
<dbReference type="InterPro" id="IPR005225">
    <property type="entry name" value="Small_GTP-bd"/>
</dbReference>
<organism evidence="6 7">
    <name type="scientific">Mycena sanguinolenta</name>
    <dbReference type="NCBI Taxonomy" id="230812"/>
    <lineage>
        <taxon>Eukaryota</taxon>
        <taxon>Fungi</taxon>
        <taxon>Dikarya</taxon>
        <taxon>Basidiomycota</taxon>
        <taxon>Agaricomycotina</taxon>
        <taxon>Agaricomycetes</taxon>
        <taxon>Agaricomycetidae</taxon>
        <taxon>Agaricales</taxon>
        <taxon>Marasmiineae</taxon>
        <taxon>Mycenaceae</taxon>
        <taxon>Mycena</taxon>
    </lineage>
</organism>
<dbReference type="PROSITE" id="PS51419">
    <property type="entry name" value="RAB"/>
    <property type="match status" value="1"/>
</dbReference>
<evidence type="ECO:0000256" key="5">
    <source>
        <dbReference type="RuleBase" id="RU003925"/>
    </source>
</evidence>
<dbReference type="InterPro" id="IPR024156">
    <property type="entry name" value="Small_GTPase_ARF"/>
</dbReference>
<dbReference type="PANTHER" id="PTHR11711">
    <property type="entry name" value="ADP RIBOSYLATION FACTOR-RELATED"/>
    <property type="match status" value="1"/>
</dbReference>
<dbReference type="SMART" id="SM00175">
    <property type="entry name" value="RAB"/>
    <property type="match status" value="1"/>
</dbReference>
<feature type="binding site" evidence="3">
    <location>
        <position position="68"/>
    </location>
    <ligand>
        <name>GTP</name>
        <dbReference type="ChEBI" id="CHEBI:37565"/>
    </ligand>
</feature>
<dbReference type="Pfam" id="PF00025">
    <property type="entry name" value="Arf"/>
    <property type="match status" value="1"/>
</dbReference>
<keyword evidence="4" id="KW-0460">Magnesium</keyword>
<keyword evidence="2 3" id="KW-0342">GTP-binding</keyword>
<feature type="binding site" evidence="4">
    <location>
        <position position="46"/>
    </location>
    <ligand>
        <name>Mg(2+)</name>
        <dbReference type="ChEBI" id="CHEBI:18420"/>
    </ligand>
</feature>
<dbReference type="NCBIfam" id="TIGR00231">
    <property type="entry name" value="small_GTP"/>
    <property type="match status" value="1"/>
</dbReference>
<name>A0A8H7DDG5_9AGAR</name>
<keyword evidence="4" id="KW-0479">Metal-binding</keyword>
<evidence type="ECO:0000256" key="4">
    <source>
        <dbReference type="PIRSR" id="PIRSR606689-2"/>
    </source>
</evidence>
<accession>A0A8H7DDG5</accession>
<keyword evidence="1 3" id="KW-0547">Nucleotide-binding</keyword>
<dbReference type="PROSITE" id="PS51417">
    <property type="entry name" value="ARF"/>
    <property type="match status" value="1"/>
</dbReference>
<dbReference type="PRINTS" id="PR00328">
    <property type="entry name" value="SAR1GTPBP"/>
</dbReference>
<dbReference type="Proteomes" id="UP000623467">
    <property type="component" value="Unassembled WGS sequence"/>
</dbReference>
<dbReference type="EMBL" id="JACAZH010000004">
    <property type="protein sequence ID" value="KAF7370360.1"/>
    <property type="molecule type" value="Genomic_DNA"/>
</dbReference>
<dbReference type="CDD" id="cd00878">
    <property type="entry name" value="Arf_Arl"/>
    <property type="match status" value="1"/>
</dbReference>
<dbReference type="AlphaFoldDB" id="A0A8H7DDG5"/>
<dbReference type="SMART" id="SM00178">
    <property type="entry name" value="SAR"/>
    <property type="match status" value="1"/>
</dbReference>
<dbReference type="GO" id="GO:0003924">
    <property type="term" value="F:GTPase activity"/>
    <property type="evidence" value="ECO:0007669"/>
    <property type="project" value="InterPro"/>
</dbReference>
<comment type="caution">
    <text evidence="6">The sequence shown here is derived from an EMBL/GenBank/DDBJ whole genome shotgun (WGS) entry which is preliminary data.</text>
</comment>
<dbReference type="SUPFAM" id="SSF52540">
    <property type="entry name" value="P-loop containing nucleoside triphosphate hydrolases"/>
    <property type="match status" value="1"/>
</dbReference>
<dbReference type="GO" id="GO:0046872">
    <property type="term" value="F:metal ion binding"/>
    <property type="evidence" value="ECO:0007669"/>
    <property type="project" value="UniProtKB-KW"/>
</dbReference>
<comment type="similarity">
    <text evidence="5">Belongs to the small GTPase superfamily. Arf family.</text>
</comment>
<evidence type="ECO:0000313" key="6">
    <source>
        <dbReference type="EMBL" id="KAF7370360.1"/>
    </source>
</evidence>